<protein>
    <recommendedName>
        <fullName evidence="1">PIN domain-containing protein</fullName>
    </recommendedName>
</protein>
<evidence type="ECO:0000313" key="3">
    <source>
        <dbReference type="Proteomes" id="UP000030428"/>
    </source>
</evidence>
<accession>A0A0A6P5Z2</accession>
<dbReference type="InterPro" id="IPR029060">
    <property type="entry name" value="PIN-like_dom_sf"/>
</dbReference>
<dbReference type="EMBL" id="JSZA02000131">
    <property type="protein sequence ID" value="KHD06193.1"/>
    <property type="molecule type" value="Genomic_DNA"/>
</dbReference>
<keyword evidence="3" id="KW-1185">Reference proteome</keyword>
<gene>
    <name evidence="2" type="ORF">PN36_24770</name>
</gene>
<dbReference type="Proteomes" id="UP000030428">
    <property type="component" value="Unassembled WGS sequence"/>
</dbReference>
<dbReference type="InterPro" id="IPR002716">
    <property type="entry name" value="PIN_dom"/>
</dbReference>
<name>A0A0A6P5Z2_9GAMM</name>
<reference evidence="2 3" key="1">
    <citation type="journal article" date="2016" name="Front. Microbiol.">
        <title>Single-Cell (Meta-)Genomics of a Dimorphic Candidatus Thiomargarita nelsonii Reveals Genomic Plasticity.</title>
        <authorList>
            <person name="Flood B.E."/>
            <person name="Fliss P."/>
            <person name="Jones D.S."/>
            <person name="Dick G.J."/>
            <person name="Jain S."/>
            <person name="Kaster A.K."/>
            <person name="Winkel M."/>
            <person name="Mussmann M."/>
            <person name="Bailey J."/>
        </authorList>
    </citation>
    <scope>NUCLEOTIDE SEQUENCE [LARGE SCALE GENOMIC DNA]</scope>
    <source>
        <strain evidence="2">Hydrate Ridge</strain>
    </source>
</reference>
<proteinExistence type="predicted"/>
<dbReference type="CDD" id="cd09874">
    <property type="entry name" value="PIN_MT3492-like"/>
    <property type="match status" value="1"/>
</dbReference>
<comment type="caution">
    <text evidence="2">The sequence shown here is derived from an EMBL/GenBank/DDBJ whole genome shotgun (WGS) entry which is preliminary data.</text>
</comment>
<feature type="domain" description="PIN" evidence="1">
    <location>
        <begin position="5"/>
        <end position="120"/>
    </location>
</feature>
<dbReference type="SUPFAM" id="SSF88723">
    <property type="entry name" value="PIN domain-like"/>
    <property type="match status" value="1"/>
</dbReference>
<dbReference type="AlphaFoldDB" id="A0A0A6P5Z2"/>
<organism evidence="2 3">
    <name type="scientific">Candidatus Thiomargarita nelsonii</name>
    <dbReference type="NCBI Taxonomy" id="1003181"/>
    <lineage>
        <taxon>Bacteria</taxon>
        <taxon>Pseudomonadati</taxon>
        <taxon>Pseudomonadota</taxon>
        <taxon>Gammaproteobacteria</taxon>
        <taxon>Thiotrichales</taxon>
        <taxon>Thiotrichaceae</taxon>
        <taxon>Thiomargarita</taxon>
    </lineage>
</organism>
<evidence type="ECO:0000313" key="2">
    <source>
        <dbReference type="EMBL" id="KHD06193.1"/>
    </source>
</evidence>
<sequence>MATFYWDTSALVKRYAQETGTVWVRNLTNPTVKHDIYTVRITGVEMIAALFRKVKTSQISQHDADLFAHDFRLDWQQQYQIIEVTVSVSELAMNLAEKHGLRGYDSVHLAAALVIQEMRQTMNLPALTFVSADEEQNQAAVNEGLFIENPNHYI</sequence>
<dbReference type="Pfam" id="PF01850">
    <property type="entry name" value="PIN"/>
    <property type="match status" value="1"/>
</dbReference>
<dbReference type="Gene3D" id="3.40.50.1010">
    <property type="entry name" value="5'-nuclease"/>
    <property type="match status" value="1"/>
</dbReference>
<evidence type="ECO:0000259" key="1">
    <source>
        <dbReference type="Pfam" id="PF01850"/>
    </source>
</evidence>